<sequence>MGSCLSSFSTNAHYETEQSPPTAKVVSINGLLHEYGIPISVSQVLEAEASSSSSSSSSSWFLCNSDLLSYDDYIPALTSNASLHPNHIYFVLPNSKLQNVLTASDMAALAVKAGSALQKASNNNYNRRKKARISPVLSLNSNSDSFEDQTSDEVNNIIVNVQTLGKSNLKKPQQQVTLGVSRSSSVRRLQKYTSRQAKLAARSFRLRLSIIYEGSMVI</sequence>
<gene>
    <name evidence="1" type="ORF">K2173_017904</name>
</gene>
<evidence type="ECO:0000313" key="2">
    <source>
        <dbReference type="Proteomes" id="UP001159364"/>
    </source>
</evidence>
<proteinExistence type="predicted"/>
<dbReference type="EMBL" id="JAIWQS010000122">
    <property type="protein sequence ID" value="KAJ8747674.1"/>
    <property type="molecule type" value="Genomic_DNA"/>
</dbReference>
<dbReference type="Pfam" id="PF14009">
    <property type="entry name" value="PADRE"/>
    <property type="match status" value="1"/>
</dbReference>
<dbReference type="Proteomes" id="UP001159364">
    <property type="component" value="Unassembled WGS sequence"/>
</dbReference>
<dbReference type="InterPro" id="IPR025322">
    <property type="entry name" value="PADRE_dom"/>
</dbReference>
<comment type="caution">
    <text evidence="1">The sequence shown here is derived from an EMBL/GenBank/DDBJ whole genome shotgun (WGS) entry which is preliminary data.</text>
</comment>
<dbReference type="AlphaFoldDB" id="A0AAV8S6I1"/>
<accession>A0AAV8S6I1</accession>
<protein>
    <submittedName>
        <fullName evidence="1">Uncharacterized protein</fullName>
    </submittedName>
</protein>
<evidence type="ECO:0000313" key="1">
    <source>
        <dbReference type="EMBL" id="KAJ8747674.1"/>
    </source>
</evidence>
<dbReference type="PANTHER" id="PTHR33052">
    <property type="entry name" value="DUF4228 DOMAIN PROTEIN-RELATED"/>
    <property type="match status" value="1"/>
</dbReference>
<keyword evidence="2" id="KW-1185">Reference proteome</keyword>
<organism evidence="1 2">
    <name type="scientific">Erythroxylum novogranatense</name>
    <dbReference type="NCBI Taxonomy" id="1862640"/>
    <lineage>
        <taxon>Eukaryota</taxon>
        <taxon>Viridiplantae</taxon>
        <taxon>Streptophyta</taxon>
        <taxon>Embryophyta</taxon>
        <taxon>Tracheophyta</taxon>
        <taxon>Spermatophyta</taxon>
        <taxon>Magnoliopsida</taxon>
        <taxon>eudicotyledons</taxon>
        <taxon>Gunneridae</taxon>
        <taxon>Pentapetalae</taxon>
        <taxon>rosids</taxon>
        <taxon>fabids</taxon>
        <taxon>Malpighiales</taxon>
        <taxon>Erythroxylaceae</taxon>
        <taxon>Erythroxylum</taxon>
    </lineage>
</organism>
<reference evidence="1 2" key="1">
    <citation type="submission" date="2021-09" db="EMBL/GenBank/DDBJ databases">
        <title>Genomic insights and catalytic innovation underlie evolution of tropane alkaloids biosynthesis.</title>
        <authorList>
            <person name="Wang Y.-J."/>
            <person name="Tian T."/>
            <person name="Huang J.-P."/>
            <person name="Huang S.-X."/>
        </authorList>
    </citation>
    <scope>NUCLEOTIDE SEQUENCE [LARGE SCALE GENOMIC DNA]</scope>
    <source>
        <strain evidence="1">KIB-2018</strain>
        <tissue evidence="1">Leaf</tissue>
    </source>
</reference>
<name>A0AAV8S6I1_9ROSI</name>